<dbReference type="Gene3D" id="3.40.50.2300">
    <property type="match status" value="1"/>
</dbReference>
<accession>A0A1T4SEE5</accession>
<dbReference type="EMBL" id="FUXL01000010">
    <property type="protein sequence ID" value="SKA26644.1"/>
    <property type="molecule type" value="Genomic_DNA"/>
</dbReference>
<dbReference type="SUPFAM" id="SSF52172">
    <property type="entry name" value="CheY-like"/>
    <property type="match status" value="1"/>
</dbReference>
<dbReference type="GO" id="GO:0000160">
    <property type="term" value="P:phosphorelay signal transduction system"/>
    <property type="evidence" value="ECO:0007669"/>
    <property type="project" value="InterPro"/>
</dbReference>
<evidence type="ECO:0000259" key="5">
    <source>
        <dbReference type="PROSITE" id="PS50110"/>
    </source>
</evidence>
<evidence type="ECO:0000313" key="7">
    <source>
        <dbReference type="Proteomes" id="UP000190135"/>
    </source>
</evidence>
<name>A0A1T4SEE5_9HYPH</name>
<dbReference type="PROSITE" id="PS50110">
    <property type="entry name" value="RESPONSE_REGULATORY"/>
    <property type="match status" value="1"/>
</dbReference>
<dbReference type="OrthoDB" id="9784719at2"/>
<dbReference type="InterPro" id="IPR050595">
    <property type="entry name" value="Bact_response_regulator"/>
</dbReference>
<dbReference type="InterPro" id="IPR011006">
    <property type="entry name" value="CheY-like_superfamily"/>
</dbReference>
<evidence type="ECO:0000256" key="2">
    <source>
        <dbReference type="ARBA" id="ARBA00023015"/>
    </source>
</evidence>
<sequence length="129" mass="14262">MSKTFDRRRIAILVVEDEPLLLMDAMDMIEDAGFTVYGAGNADEALRLLESRNDIRVLFTDVDMPGSMDGLKLAHAVKDRWPPVHIIVASGHVNVARKELPENGVFFAKPYPPSSIICALDGIAERIVN</sequence>
<dbReference type="Pfam" id="PF00072">
    <property type="entry name" value="Response_reg"/>
    <property type="match status" value="1"/>
</dbReference>
<dbReference type="SMART" id="SM00448">
    <property type="entry name" value="REC"/>
    <property type="match status" value="1"/>
</dbReference>
<feature type="domain" description="Response regulatory" evidence="5">
    <location>
        <begin position="11"/>
        <end position="124"/>
    </location>
</feature>
<dbReference type="AlphaFoldDB" id="A0A1T4SEE5"/>
<keyword evidence="7" id="KW-1185">Reference proteome</keyword>
<organism evidence="6 7">
    <name type="scientific">Consotaella salsifontis</name>
    <dbReference type="NCBI Taxonomy" id="1365950"/>
    <lineage>
        <taxon>Bacteria</taxon>
        <taxon>Pseudomonadati</taxon>
        <taxon>Pseudomonadota</taxon>
        <taxon>Alphaproteobacteria</taxon>
        <taxon>Hyphomicrobiales</taxon>
        <taxon>Aurantimonadaceae</taxon>
        <taxon>Consotaella</taxon>
    </lineage>
</organism>
<proteinExistence type="predicted"/>
<evidence type="ECO:0000256" key="3">
    <source>
        <dbReference type="ARBA" id="ARBA00023163"/>
    </source>
</evidence>
<dbReference type="RefSeq" id="WP_078709207.1">
    <property type="nucleotide sequence ID" value="NZ_FUXL01000010.1"/>
</dbReference>
<keyword evidence="3" id="KW-0804">Transcription</keyword>
<evidence type="ECO:0000256" key="1">
    <source>
        <dbReference type="ARBA" id="ARBA00022553"/>
    </source>
</evidence>
<evidence type="ECO:0000256" key="4">
    <source>
        <dbReference type="PROSITE-ProRule" id="PRU00169"/>
    </source>
</evidence>
<dbReference type="STRING" id="1365950.SAMN05428963_110107"/>
<keyword evidence="1 4" id="KW-0597">Phosphoprotein</keyword>
<gene>
    <name evidence="6" type="ORF">SAMN05428963_110107</name>
</gene>
<dbReference type="PANTHER" id="PTHR44591:SF3">
    <property type="entry name" value="RESPONSE REGULATORY DOMAIN-CONTAINING PROTEIN"/>
    <property type="match status" value="1"/>
</dbReference>
<keyword evidence="2" id="KW-0805">Transcription regulation</keyword>
<feature type="modified residue" description="4-aspartylphosphate" evidence="4">
    <location>
        <position position="61"/>
    </location>
</feature>
<dbReference type="InterPro" id="IPR001789">
    <property type="entry name" value="Sig_transdc_resp-reg_receiver"/>
</dbReference>
<protein>
    <submittedName>
        <fullName evidence="6">Response regulator receiver domain-containing protein</fullName>
    </submittedName>
</protein>
<reference evidence="6 7" key="1">
    <citation type="submission" date="2017-02" db="EMBL/GenBank/DDBJ databases">
        <authorList>
            <person name="Peterson S.W."/>
        </authorList>
    </citation>
    <scope>NUCLEOTIDE SEQUENCE [LARGE SCALE GENOMIC DNA]</scope>
    <source>
        <strain evidence="6 7">USBA 369</strain>
    </source>
</reference>
<dbReference type="PANTHER" id="PTHR44591">
    <property type="entry name" value="STRESS RESPONSE REGULATOR PROTEIN 1"/>
    <property type="match status" value="1"/>
</dbReference>
<dbReference type="Proteomes" id="UP000190135">
    <property type="component" value="Unassembled WGS sequence"/>
</dbReference>
<evidence type="ECO:0000313" key="6">
    <source>
        <dbReference type="EMBL" id="SKA26644.1"/>
    </source>
</evidence>